<dbReference type="SUPFAM" id="SSF55347">
    <property type="entry name" value="Glyceraldehyde-3-phosphate dehydrogenase-like, C-terminal domain"/>
    <property type="match status" value="1"/>
</dbReference>
<gene>
    <name evidence="3" type="ORF">FHS16_005177</name>
</gene>
<dbReference type="RefSeq" id="WP_183569426.1">
    <property type="nucleotide sequence ID" value="NZ_CBCSLB010000020.1"/>
</dbReference>
<dbReference type="InterPro" id="IPR052515">
    <property type="entry name" value="Gfo/Idh/MocA_Oxidoreductase"/>
</dbReference>
<evidence type="ECO:0000313" key="4">
    <source>
        <dbReference type="Proteomes" id="UP000518605"/>
    </source>
</evidence>
<name>A0A7W5CD98_9BACL</name>
<protein>
    <submittedName>
        <fullName evidence="3">Putative dehydrogenase</fullName>
    </submittedName>
</protein>
<dbReference type="GO" id="GO:0000166">
    <property type="term" value="F:nucleotide binding"/>
    <property type="evidence" value="ECO:0007669"/>
    <property type="project" value="InterPro"/>
</dbReference>
<dbReference type="InterPro" id="IPR036291">
    <property type="entry name" value="NAD(P)-bd_dom_sf"/>
</dbReference>
<dbReference type="AlphaFoldDB" id="A0A7W5CD98"/>
<dbReference type="Gene3D" id="3.30.360.10">
    <property type="entry name" value="Dihydrodipicolinate Reductase, domain 2"/>
    <property type="match status" value="1"/>
</dbReference>
<evidence type="ECO:0000313" key="3">
    <source>
        <dbReference type="EMBL" id="MBB3155070.1"/>
    </source>
</evidence>
<dbReference type="Pfam" id="PF01408">
    <property type="entry name" value="GFO_IDH_MocA"/>
    <property type="match status" value="1"/>
</dbReference>
<dbReference type="SUPFAM" id="SSF51735">
    <property type="entry name" value="NAD(P)-binding Rossmann-fold domains"/>
    <property type="match status" value="1"/>
</dbReference>
<dbReference type="InterPro" id="IPR000683">
    <property type="entry name" value="Gfo/Idh/MocA-like_OxRdtase_N"/>
</dbReference>
<comment type="caution">
    <text evidence="3">The sequence shown here is derived from an EMBL/GenBank/DDBJ whole genome shotgun (WGS) entry which is preliminary data.</text>
</comment>
<proteinExistence type="predicted"/>
<accession>A0A7W5CD98</accession>
<dbReference type="Proteomes" id="UP000518605">
    <property type="component" value="Unassembled WGS sequence"/>
</dbReference>
<feature type="domain" description="Gfo/Idh/MocA-like oxidoreductase N-terminal" evidence="1">
    <location>
        <begin position="4"/>
        <end position="122"/>
    </location>
</feature>
<dbReference type="InterPro" id="IPR055170">
    <property type="entry name" value="GFO_IDH_MocA-like_dom"/>
</dbReference>
<organism evidence="3 4">
    <name type="scientific">Paenibacillus endophyticus</name>
    <dbReference type="NCBI Taxonomy" id="1294268"/>
    <lineage>
        <taxon>Bacteria</taxon>
        <taxon>Bacillati</taxon>
        <taxon>Bacillota</taxon>
        <taxon>Bacilli</taxon>
        <taxon>Bacillales</taxon>
        <taxon>Paenibacillaceae</taxon>
        <taxon>Paenibacillus</taxon>
    </lineage>
</organism>
<keyword evidence="4" id="KW-1185">Reference proteome</keyword>
<evidence type="ECO:0000259" key="1">
    <source>
        <dbReference type="Pfam" id="PF01408"/>
    </source>
</evidence>
<feature type="domain" description="GFO/IDH/MocA-like oxidoreductase" evidence="2">
    <location>
        <begin position="132"/>
        <end position="258"/>
    </location>
</feature>
<dbReference type="PANTHER" id="PTHR43249">
    <property type="entry name" value="UDP-N-ACETYL-2-AMINO-2-DEOXY-D-GLUCURONATE OXIDASE"/>
    <property type="match status" value="1"/>
</dbReference>
<dbReference type="EMBL" id="JACHXW010000021">
    <property type="protein sequence ID" value="MBB3155070.1"/>
    <property type="molecule type" value="Genomic_DNA"/>
</dbReference>
<evidence type="ECO:0000259" key="2">
    <source>
        <dbReference type="Pfam" id="PF22725"/>
    </source>
</evidence>
<sequence>MNKLKVAIIGCGAITYHRYAPEYASHPQAEIVAFVDVVPGRAEEFTSRYGGRAYFDYLRMLEEIKPDLVTVCTPNVYHAEMTIAAANAGAHVLVEKPMAASAEEAEAMIAAARSNGVQLMVGQSQRLMPPHLKAKELLSSGRLGRVLTFRCSAGHKGPESWSVDGRESWFFRKQEAIMGAAGDLGIHKADLIRWLLEDEVAEVSAYISNLDKAGSYVDDNLVCSLRMNSGAIGTLVASWTYYQGEDNTSIFWCEHGTLKIGTEPDFPVIIQLRDGTIEKYSVPGIATNDNMHSSGVVDVFIHGILEGKPPFIPGEEGFRSLKVILAAFESAESGKAVAVI</sequence>
<dbReference type="Gene3D" id="3.40.50.720">
    <property type="entry name" value="NAD(P)-binding Rossmann-like Domain"/>
    <property type="match status" value="1"/>
</dbReference>
<dbReference type="Pfam" id="PF22725">
    <property type="entry name" value="GFO_IDH_MocA_C3"/>
    <property type="match status" value="1"/>
</dbReference>
<reference evidence="3 4" key="1">
    <citation type="submission" date="2020-08" db="EMBL/GenBank/DDBJ databases">
        <title>Genomic Encyclopedia of Type Strains, Phase III (KMG-III): the genomes of soil and plant-associated and newly described type strains.</title>
        <authorList>
            <person name="Whitman W."/>
        </authorList>
    </citation>
    <scope>NUCLEOTIDE SEQUENCE [LARGE SCALE GENOMIC DNA]</scope>
    <source>
        <strain evidence="3 4">CECT 8234</strain>
    </source>
</reference>
<dbReference type="PANTHER" id="PTHR43249:SF1">
    <property type="entry name" value="D-GLUCOSIDE 3-DEHYDROGENASE"/>
    <property type="match status" value="1"/>
</dbReference>